<organism evidence="2 3">
    <name type="scientific">Streblomastix strix</name>
    <dbReference type="NCBI Taxonomy" id="222440"/>
    <lineage>
        <taxon>Eukaryota</taxon>
        <taxon>Metamonada</taxon>
        <taxon>Preaxostyla</taxon>
        <taxon>Oxymonadida</taxon>
        <taxon>Streblomastigidae</taxon>
        <taxon>Streblomastix</taxon>
    </lineage>
</organism>
<comment type="caution">
    <text evidence="2">The sequence shown here is derived from an EMBL/GenBank/DDBJ whole genome shotgun (WGS) entry which is preliminary data.</text>
</comment>
<proteinExistence type="predicted"/>
<dbReference type="Proteomes" id="UP000324800">
    <property type="component" value="Unassembled WGS sequence"/>
</dbReference>
<evidence type="ECO:0000313" key="2">
    <source>
        <dbReference type="EMBL" id="KAA6363577.1"/>
    </source>
</evidence>
<feature type="compositionally biased region" description="Pro residues" evidence="1">
    <location>
        <begin position="396"/>
        <end position="410"/>
    </location>
</feature>
<name>A0A5J4TZ69_9EUKA</name>
<evidence type="ECO:0000313" key="3">
    <source>
        <dbReference type="Proteomes" id="UP000324800"/>
    </source>
</evidence>
<gene>
    <name evidence="2" type="ORF">EZS28_040896</name>
</gene>
<protein>
    <submittedName>
        <fullName evidence="2">Uncharacterized protein</fullName>
    </submittedName>
</protein>
<feature type="region of interest" description="Disordered" evidence="1">
    <location>
        <begin position="373"/>
        <end position="410"/>
    </location>
</feature>
<feature type="region of interest" description="Disordered" evidence="1">
    <location>
        <begin position="280"/>
        <end position="309"/>
    </location>
</feature>
<evidence type="ECO:0000256" key="1">
    <source>
        <dbReference type="SAM" id="MobiDB-lite"/>
    </source>
</evidence>
<accession>A0A5J4TZ69</accession>
<feature type="non-terminal residue" evidence="2">
    <location>
        <position position="410"/>
    </location>
</feature>
<sequence>MSIIPDSRFFHASFDEFQRAFPLKRKDAEKRYFDEFFKGKAVFWFGTVKNKGADEILFDAYPNSSQEHNSVIFYDQSVLNSYREQFQQSNINSDLELDEGAEMWVNVELKEIDDEKRVHLQLLPFNTERTISHTIQYIGLSNLIGIASQPYLREIFNHLWCNAEFFMLGNIKNIVNTPQRQNQLYFLEISFIVKNPTINPDEKVMLYVRSDSPILELVQNLKGKTAEFAQKIFYVHVKVAEEINREGQTVPIYPQDKYKFDLLGILNIPADNIKLPEINPNSQPTHLSTSNPIATKFPNSSQSPATSQNPKVVDSQVEQVMKQAILRKSQFANPIQPVIAPPPPPQNLIQAQPIQGNKSGAVIGVGGQPLPDLTKSFTPNAGGFKPSLNPLLQPSAQPPKLTPSPPLNTV</sequence>
<dbReference type="AlphaFoldDB" id="A0A5J4TZ69"/>
<dbReference type="EMBL" id="SNRW01022731">
    <property type="protein sequence ID" value="KAA6363577.1"/>
    <property type="molecule type" value="Genomic_DNA"/>
</dbReference>
<reference evidence="2 3" key="1">
    <citation type="submission" date="2019-03" db="EMBL/GenBank/DDBJ databases">
        <title>Single cell metagenomics reveals metabolic interactions within the superorganism composed of flagellate Streblomastix strix and complex community of Bacteroidetes bacteria on its surface.</title>
        <authorList>
            <person name="Treitli S.C."/>
            <person name="Kolisko M."/>
            <person name="Husnik F."/>
            <person name="Keeling P."/>
            <person name="Hampl V."/>
        </authorList>
    </citation>
    <scope>NUCLEOTIDE SEQUENCE [LARGE SCALE GENOMIC DNA]</scope>
    <source>
        <strain evidence="2">ST1C</strain>
    </source>
</reference>